<protein>
    <submittedName>
        <fullName evidence="1">Uncharacterized protein</fullName>
    </submittedName>
</protein>
<accession>A0A401NZE1</accession>
<sequence>MEKSVKEVEFLHRVDEPAWAVLQKTAHVQRCRKVEELKEELETIKRRVSFAMDNYERERKPVQAVFCQANLEFVNDLDELKEALLDSIERKIYQTKVTVFIVGYQEACGERHLILSHLNEFFSKHIGFFMSEEEHLTELDEFEYEEVCERVDEALSSAQQSTQHLAELNQEIINYINIAVLNKDNKKRKRKIEKAPNQTKEEIQKITAKLVSTHSELEEKELKMKELMKLNEVKNLECMHFKSQVEITKKNMERIQQESKLQKVLLDHQSKELEHLRKQLQEAHGKEKLQPQTASVTLV</sequence>
<comment type="caution">
    <text evidence="1">The sequence shown here is derived from an EMBL/GenBank/DDBJ whole genome shotgun (WGS) entry which is preliminary data.</text>
</comment>
<dbReference type="OMA" id="NAMHESH"/>
<dbReference type="AlphaFoldDB" id="A0A401NZE1"/>
<gene>
    <name evidence="1" type="ORF">scyTo_0004930</name>
</gene>
<dbReference type="EMBL" id="BFAA01001489">
    <property type="protein sequence ID" value="GCB66229.1"/>
    <property type="molecule type" value="Genomic_DNA"/>
</dbReference>
<keyword evidence="2" id="KW-1185">Reference proteome</keyword>
<dbReference type="Proteomes" id="UP000288216">
    <property type="component" value="Unassembled WGS sequence"/>
</dbReference>
<evidence type="ECO:0000313" key="2">
    <source>
        <dbReference type="Proteomes" id="UP000288216"/>
    </source>
</evidence>
<name>A0A401NZE1_SCYTO</name>
<evidence type="ECO:0000313" key="1">
    <source>
        <dbReference type="EMBL" id="GCB66229.1"/>
    </source>
</evidence>
<reference evidence="1 2" key="1">
    <citation type="journal article" date="2018" name="Nat. Ecol. Evol.">
        <title>Shark genomes provide insights into elasmobranch evolution and the origin of vertebrates.</title>
        <authorList>
            <person name="Hara Y"/>
            <person name="Yamaguchi K"/>
            <person name="Onimaru K"/>
            <person name="Kadota M"/>
            <person name="Koyanagi M"/>
            <person name="Keeley SD"/>
            <person name="Tatsumi K"/>
            <person name="Tanaka K"/>
            <person name="Motone F"/>
            <person name="Kageyama Y"/>
            <person name="Nozu R"/>
            <person name="Adachi N"/>
            <person name="Nishimura O"/>
            <person name="Nakagawa R"/>
            <person name="Tanegashima C"/>
            <person name="Kiyatake I"/>
            <person name="Matsumoto R"/>
            <person name="Murakumo K"/>
            <person name="Nishida K"/>
            <person name="Terakita A"/>
            <person name="Kuratani S"/>
            <person name="Sato K"/>
            <person name="Hyodo S Kuraku.S."/>
        </authorList>
    </citation>
    <scope>NUCLEOTIDE SEQUENCE [LARGE SCALE GENOMIC DNA]</scope>
</reference>
<dbReference type="PANTHER" id="PTHR37915:SF3">
    <property type="match status" value="1"/>
</dbReference>
<proteinExistence type="predicted"/>
<dbReference type="PANTHER" id="PTHR37915">
    <property type="match status" value="1"/>
</dbReference>
<dbReference type="STRING" id="75743.A0A401NZE1"/>
<organism evidence="1 2">
    <name type="scientific">Scyliorhinus torazame</name>
    <name type="common">Cloudy catshark</name>
    <name type="synonym">Catulus torazame</name>
    <dbReference type="NCBI Taxonomy" id="75743"/>
    <lineage>
        <taxon>Eukaryota</taxon>
        <taxon>Metazoa</taxon>
        <taxon>Chordata</taxon>
        <taxon>Craniata</taxon>
        <taxon>Vertebrata</taxon>
        <taxon>Chondrichthyes</taxon>
        <taxon>Elasmobranchii</taxon>
        <taxon>Galeomorphii</taxon>
        <taxon>Galeoidea</taxon>
        <taxon>Carcharhiniformes</taxon>
        <taxon>Scyliorhinidae</taxon>
        <taxon>Scyliorhinus</taxon>
    </lineage>
</organism>
<dbReference type="OrthoDB" id="10037468at2759"/>